<evidence type="ECO:0000313" key="3">
    <source>
        <dbReference type="Proteomes" id="UP000571128"/>
    </source>
</evidence>
<reference evidence="2 3" key="1">
    <citation type="submission" date="2020-03" db="EMBL/GenBank/DDBJ databases">
        <title>Soil Listeria distribution.</title>
        <authorList>
            <person name="Liao J."/>
            <person name="Wiedmann M."/>
        </authorList>
    </citation>
    <scope>NUCLEOTIDE SEQUENCE [LARGE SCALE GENOMIC DNA]</scope>
    <source>
        <strain evidence="2 3">FSL L7-1645</strain>
    </source>
</reference>
<sequence length="66" mass="7761">MTEKQYKTTEAQRKAQREYRKRNKGSDLNATKRSALSFIRTKANTAELNEFKQAIGEREKQLKNNL</sequence>
<feature type="compositionally biased region" description="Basic and acidic residues" evidence="1">
    <location>
        <begin position="1"/>
        <end position="18"/>
    </location>
</feature>
<dbReference type="RefSeq" id="WP_036063615.1">
    <property type="nucleotide sequence ID" value="NZ_JAARPY010000004.1"/>
</dbReference>
<feature type="region of interest" description="Disordered" evidence="1">
    <location>
        <begin position="1"/>
        <end position="30"/>
    </location>
</feature>
<organism evidence="2 3">
    <name type="scientific">Listeria fleischmannii</name>
    <dbReference type="NCBI Taxonomy" id="1069827"/>
    <lineage>
        <taxon>Bacteria</taxon>
        <taxon>Bacillati</taxon>
        <taxon>Bacillota</taxon>
        <taxon>Bacilli</taxon>
        <taxon>Bacillales</taxon>
        <taxon>Listeriaceae</taxon>
        <taxon>Listeria</taxon>
    </lineage>
</organism>
<evidence type="ECO:0000313" key="2">
    <source>
        <dbReference type="EMBL" id="MBC1398384.1"/>
    </source>
</evidence>
<evidence type="ECO:0000256" key="1">
    <source>
        <dbReference type="SAM" id="MobiDB-lite"/>
    </source>
</evidence>
<gene>
    <name evidence="2" type="ORF">HB844_05825</name>
</gene>
<name>A0A841YDU2_9LIST</name>
<dbReference type="Proteomes" id="UP000571128">
    <property type="component" value="Unassembled WGS sequence"/>
</dbReference>
<protein>
    <submittedName>
        <fullName evidence="2">Uncharacterized protein</fullName>
    </submittedName>
</protein>
<proteinExistence type="predicted"/>
<dbReference type="EMBL" id="JAARPY010000004">
    <property type="protein sequence ID" value="MBC1398384.1"/>
    <property type="molecule type" value="Genomic_DNA"/>
</dbReference>
<dbReference type="AlphaFoldDB" id="A0A841YDU2"/>
<comment type="caution">
    <text evidence="2">The sequence shown here is derived from an EMBL/GenBank/DDBJ whole genome shotgun (WGS) entry which is preliminary data.</text>
</comment>
<accession>A0A841YDU2</accession>